<proteinExistence type="predicted"/>
<dbReference type="EMBL" id="CM009305">
    <property type="protein sequence ID" value="PNS99029.1"/>
    <property type="molecule type" value="Genomic_DNA"/>
</dbReference>
<name>A0A2K1XE23_POPTR</name>
<dbReference type="STRING" id="3694.A0A2K1XE23"/>
<keyword evidence="2" id="KW-1185">Reference proteome</keyword>
<dbReference type="Proteomes" id="UP000006729">
    <property type="component" value="Chromosome 16"/>
</dbReference>
<dbReference type="EMBL" id="CM009305">
    <property type="protein sequence ID" value="PNS99030.1"/>
    <property type="molecule type" value="Genomic_DNA"/>
</dbReference>
<reference evidence="1 2" key="1">
    <citation type="journal article" date="2006" name="Science">
        <title>The genome of black cottonwood, Populus trichocarpa (Torr. &amp; Gray).</title>
        <authorList>
            <person name="Tuskan G.A."/>
            <person name="Difazio S."/>
            <person name="Jansson S."/>
            <person name="Bohlmann J."/>
            <person name="Grigoriev I."/>
            <person name="Hellsten U."/>
            <person name="Putnam N."/>
            <person name="Ralph S."/>
            <person name="Rombauts S."/>
            <person name="Salamov A."/>
            <person name="Schein J."/>
            <person name="Sterck L."/>
            <person name="Aerts A."/>
            <person name="Bhalerao R.R."/>
            <person name="Bhalerao R.P."/>
            <person name="Blaudez D."/>
            <person name="Boerjan W."/>
            <person name="Brun A."/>
            <person name="Brunner A."/>
            <person name="Busov V."/>
            <person name="Campbell M."/>
            <person name="Carlson J."/>
            <person name="Chalot M."/>
            <person name="Chapman J."/>
            <person name="Chen G.L."/>
            <person name="Cooper D."/>
            <person name="Coutinho P.M."/>
            <person name="Couturier J."/>
            <person name="Covert S."/>
            <person name="Cronk Q."/>
            <person name="Cunningham R."/>
            <person name="Davis J."/>
            <person name="Degroeve S."/>
            <person name="Dejardin A."/>
            <person name="Depamphilis C."/>
            <person name="Detter J."/>
            <person name="Dirks B."/>
            <person name="Dubchak I."/>
            <person name="Duplessis S."/>
            <person name="Ehlting J."/>
            <person name="Ellis B."/>
            <person name="Gendler K."/>
            <person name="Goodstein D."/>
            <person name="Gribskov M."/>
            <person name="Grimwood J."/>
            <person name="Groover A."/>
            <person name="Gunter L."/>
            <person name="Hamberger B."/>
            <person name="Heinze B."/>
            <person name="Helariutta Y."/>
            <person name="Henrissat B."/>
            <person name="Holligan D."/>
            <person name="Holt R."/>
            <person name="Huang W."/>
            <person name="Islam-Faridi N."/>
            <person name="Jones S."/>
            <person name="Jones-Rhoades M."/>
            <person name="Jorgensen R."/>
            <person name="Joshi C."/>
            <person name="Kangasjarvi J."/>
            <person name="Karlsson J."/>
            <person name="Kelleher C."/>
            <person name="Kirkpatrick R."/>
            <person name="Kirst M."/>
            <person name="Kohler A."/>
            <person name="Kalluri U."/>
            <person name="Larimer F."/>
            <person name="Leebens-Mack J."/>
            <person name="Leple J.C."/>
            <person name="Locascio P."/>
            <person name="Lou Y."/>
            <person name="Lucas S."/>
            <person name="Martin F."/>
            <person name="Montanini B."/>
            <person name="Napoli C."/>
            <person name="Nelson D.R."/>
            <person name="Nelson C."/>
            <person name="Nieminen K."/>
            <person name="Nilsson O."/>
            <person name="Pereda V."/>
            <person name="Peter G."/>
            <person name="Philippe R."/>
            <person name="Pilate G."/>
            <person name="Poliakov A."/>
            <person name="Razumovskaya J."/>
            <person name="Richardson P."/>
            <person name="Rinaldi C."/>
            <person name="Ritland K."/>
            <person name="Rouze P."/>
            <person name="Ryaboy D."/>
            <person name="Schmutz J."/>
            <person name="Schrader J."/>
            <person name="Segerman B."/>
            <person name="Shin H."/>
            <person name="Siddiqui A."/>
            <person name="Sterky F."/>
            <person name="Terry A."/>
            <person name="Tsai C.J."/>
            <person name="Uberbacher E."/>
            <person name="Unneberg P."/>
            <person name="Vahala J."/>
            <person name="Wall K."/>
            <person name="Wessler S."/>
            <person name="Yang G."/>
            <person name="Yin T."/>
            <person name="Douglas C."/>
            <person name="Marra M."/>
            <person name="Sandberg G."/>
            <person name="Van de Peer Y."/>
            <person name="Rokhsar D."/>
        </authorList>
    </citation>
    <scope>NUCLEOTIDE SEQUENCE [LARGE SCALE GENOMIC DNA]</scope>
    <source>
        <strain evidence="2">cv. Nisqually</strain>
        <strain evidence="1">Nisqually-1</strain>
    </source>
</reference>
<dbReference type="InParanoid" id="A0A2K1XE23"/>
<accession>A0A2K1XE23</accession>
<gene>
    <name evidence="1" type="ORF">POPTR_016G111500</name>
</gene>
<protein>
    <submittedName>
        <fullName evidence="1">Uncharacterized protein</fullName>
    </submittedName>
</protein>
<reference evidence="1" key="2">
    <citation type="submission" date="2017-07" db="EMBL/GenBank/DDBJ databases">
        <title>WGS assembly of Populus trichocarpa.</title>
        <authorList>
            <person name="Tuskan G."/>
            <person name="Difazio S."/>
            <person name="Jansson S."/>
            <person name="Bohlmann J."/>
            <person name="Grigoriev I."/>
            <person name="Hellsten U."/>
            <person name="Putnam N."/>
            <person name="Ralph S."/>
            <person name="Rombauts S."/>
            <person name="Salamov A."/>
            <person name="Schein J."/>
            <person name="Sterck L."/>
            <person name="Aerts A."/>
            <person name="Bhalerao R."/>
            <person name="Bhalerao R."/>
            <person name="Blaudez D."/>
            <person name="Boerjan W."/>
            <person name="Brun A."/>
            <person name="Brunner A."/>
            <person name="Busov V."/>
            <person name="Campbell M."/>
            <person name="Carlson J."/>
            <person name="Chalot M."/>
            <person name="Chapman J."/>
            <person name="Chen G."/>
            <person name="Cooper D."/>
            <person name="Coutinho P."/>
            <person name="Couturier J."/>
            <person name="Covert S."/>
            <person name="Cronk Q."/>
            <person name="Cunningham R."/>
            <person name="Davis J."/>
            <person name="Degroeve S."/>
            <person name="Dejardin A."/>
            <person name="Depamphilis C."/>
            <person name="Detter J."/>
            <person name="Dirks B."/>
            <person name="Dubchak I."/>
            <person name="Duplessis S."/>
            <person name="Ehlting J."/>
            <person name="Ellis B."/>
            <person name="Gendler K."/>
            <person name="Goodstein D."/>
            <person name="Gribskov M."/>
            <person name="Grimwood J."/>
            <person name="Groover A."/>
            <person name="Gunter L."/>
            <person name="Hamberger B."/>
            <person name="Heinze B."/>
            <person name="Helariutta Y."/>
            <person name="Henrissat B."/>
            <person name="Holligan D."/>
            <person name="Holt R."/>
            <person name="Huang W."/>
            <person name="Islam-Faridi N."/>
            <person name="Jones S."/>
            <person name="Jones-Rhoades M."/>
            <person name="Jorgensen R."/>
            <person name="Joshi C."/>
            <person name="Kangasjarvi J."/>
            <person name="Karlsson J."/>
            <person name="Kelleher C."/>
            <person name="Kirkpatrick R."/>
            <person name="Kirst M."/>
            <person name="Kohler A."/>
            <person name="Kalluri U."/>
            <person name="Larimer F."/>
            <person name="Leebens-Mack J."/>
            <person name="Leple J."/>
            <person name="Locascio P."/>
            <person name="Lou Y."/>
            <person name="Lucas S."/>
            <person name="Martin F."/>
            <person name="Montanini B."/>
            <person name="Napoli C."/>
            <person name="Nelson D."/>
            <person name="Nelson C."/>
            <person name="Nieminen K."/>
            <person name="Nilsson O."/>
            <person name="Pereda V."/>
            <person name="Peter G."/>
            <person name="Philippe R."/>
            <person name="Pilate G."/>
            <person name="Poliakov A."/>
            <person name="Razumovskaya J."/>
            <person name="Richardson P."/>
            <person name="Rinaldi C."/>
            <person name="Ritland K."/>
            <person name="Rouze P."/>
            <person name="Ryaboy D."/>
            <person name="Schmutz J."/>
            <person name="Schrader J."/>
            <person name="Segerman B."/>
            <person name="Shin H."/>
            <person name="Siddiqui A."/>
            <person name="Sterky F."/>
            <person name="Terry A."/>
            <person name="Tsai C."/>
            <person name="Uberbacher E."/>
            <person name="Unneberg P."/>
            <person name="Vahala J."/>
            <person name="Wall K."/>
            <person name="Wessler S."/>
            <person name="Yang G."/>
            <person name="Yin T."/>
            <person name="Douglas C."/>
            <person name="Marra M."/>
            <person name="Sandberg G."/>
            <person name="Van De Peer Y."/>
            <person name="Rokhsar D."/>
        </authorList>
    </citation>
    <scope>NUCLEOTIDE SEQUENCE</scope>
    <source>
        <strain evidence="1">Nisqually-1</strain>
    </source>
</reference>
<dbReference type="AlphaFoldDB" id="A0A2K1XE23"/>
<evidence type="ECO:0000313" key="1">
    <source>
        <dbReference type="EMBL" id="PNS99030.1"/>
    </source>
</evidence>
<organism evidence="1 2">
    <name type="scientific">Populus trichocarpa</name>
    <name type="common">Western balsam poplar</name>
    <name type="synonym">Populus balsamifera subsp. trichocarpa</name>
    <dbReference type="NCBI Taxonomy" id="3694"/>
    <lineage>
        <taxon>Eukaryota</taxon>
        <taxon>Viridiplantae</taxon>
        <taxon>Streptophyta</taxon>
        <taxon>Embryophyta</taxon>
        <taxon>Tracheophyta</taxon>
        <taxon>Spermatophyta</taxon>
        <taxon>Magnoliopsida</taxon>
        <taxon>eudicotyledons</taxon>
        <taxon>Gunneridae</taxon>
        <taxon>Pentapetalae</taxon>
        <taxon>rosids</taxon>
        <taxon>fabids</taxon>
        <taxon>Malpighiales</taxon>
        <taxon>Salicaceae</taxon>
        <taxon>Saliceae</taxon>
        <taxon>Populus</taxon>
    </lineage>
</organism>
<evidence type="ECO:0000313" key="2">
    <source>
        <dbReference type="Proteomes" id="UP000006729"/>
    </source>
</evidence>
<sequence>MFYSKQNYQNRSKNGLTRVNPGQPKKIFLIHFYIIIIFIHPVRGLELTLDEISYDLALSSGKMTNTDSNKTTCCLLPGADFLSSRFLKKTKGWYSNSRIYSSRGTPLSAAVRHRADRNGHSETINLGNQRLRLQGGGGLIVNPLAEIHGGSRVNSEVTQQ</sequence>